<dbReference type="AlphaFoldDB" id="A0A9P7RMJ2"/>
<feature type="region of interest" description="Disordered" evidence="1">
    <location>
        <begin position="212"/>
        <end position="244"/>
    </location>
</feature>
<keyword evidence="3" id="KW-1185">Reference proteome</keyword>
<reference evidence="2" key="1">
    <citation type="journal article" date="2021" name="Genome Biol. Evol.">
        <title>The assembled and annotated genome of the fairy-ring fungus Marasmius oreades.</title>
        <authorList>
            <person name="Hiltunen M."/>
            <person name="Ament-Velasquez S.L."/>
            <person name="Johannesson H."/>
        </authorList>
    </citation>
    <scope>NUCLEOTIDE SEQUENCE</scope>
    <source>
        <strain evidence="2">03SP1</strain>
    </source>
</reference>
<protein>
    <submittedName>
        <fullName evidence="2">Uncharacterized protein</fullName>
    </submittedName>
</protein>
<dbReference type="OrthoDB" id="5592585at2759"/>
<sequence>MLSRVRVVDSGRRRSARFISRQGKLQKFQITTTVDPQLPKPSPAPKSVSTPITRRGKKYYTLEKAFPSTPKRFEVAYETSGLYYGPVSTNEFFQEFMPYKSPDTPRKPPTKNRRDMMKKVASKGTEEKMYKAFVKALQSWPPAQDERKIKLFYHDNHLLRDPNCAGLSVDVAVADARTERFWGGPHGKHIFFTEHESHTKFKLCVTCDPFVDPEETKERGGPGGTGTGRGGGRRKGGTGSSRSF</sequence>
<evidence type="ECO:0000256" key="1">
    <source>
        <dbReference type="SAM" id="MobiDB-lite"/>
    </source>
</evidence>
<name>A0A9P7RMJ2_9AGAR</name>
<proteinExistence type="predicted"/>
<organism evidence="2 3">
    <name type="scientific">Marasmius oreades</name>
    <name type="common">fairy-ring Marasmius</name>
    <dbReference type="NCBI Taxonomy" id="181124"/>
    <lineage>
        <taxon>Eukaryota</taxon>
        <taxon>Fungi</taxon>
        <taxon>Dikarya</taxon>
        <taxon>Basidiomycota</taxon>
        <taxon>Agaricomycotina</taxon>
        <taxon>Agaricomycetes</taxon>
        <taxon>Agaricomycetidae</taxon>
        <taxon>Agaricales</taxon>
        <taxon>Marasmiineae</taxon>
        <taxon>Marasmiaceae</taxon>
        <taxon>Marasmius</taxon>
    </lineage>
</organism>
<evidence type="ECO:0000313" key="2">
    <source>
        <dbReference type="EMBL" id="KAG7086319.1"/>
    </source>
</evidence>
<dbReference type="RefSeq" id="XP_043002790.1">
    <property type="nucleotide sequence ID" value="XM_043159191.1"/>
</dbReference>
<dbReference type="GeneID" id="66071359"/>
<dbReference type="Proteomes" id="UP001049176">
    <property type="component" value="Chromosome 10"/>
</dbReference>
<feature type="compositionally biased region" description="Gly residues" evidence="1">
    <location>
        <begin position="221"/>
        <end position="230"/>
    </location>
</feature>
<evidence type="ECO:0000313" key="3">
    <source>
        <dbReference type="Proteomes" id="UP001049176"/>
    </source>
</evidence>
<accession>A0A9P7RMJ2</accession>
<dbReference type="KEGG" id="more:E1B28_002283"/>
<dbReference type="EMBL" id="CM032190">
    <property type="protein sequence ID" value="KAG7086319.1"/>
    <property type="molecule type" value="Genomic_DNA"/>
</dbReference>
<gene>
    <name evidence="2" type="ORF">E1B28_002283</name>
</gene>
<comment type="caution">
    <text evidence="2">The sequence shown here is derived from an EMBL/GenBank/DDBJ whole genome shotgun (WGS) entry which is preliminary data.</text>
</comment>